<protein>
    <submittedName>
        <fullName evidence="1">Uncharacterized protein</fullName>
    </submittedName>
</protein>
<comment type="caution">
    <text evidence="1">The sequence shown here is derived from an EMBL/GenBank/DDBJ whole genome shotgun (WGS) entry which is preliminary data.</text>
</comment>
<sequence length="511" mass="56673">MIASDPPVGEEYTPETQVANCCLLEARRQLGTSTVHRLFDLHFKEEWECNLGELFDTDFPQPVQDSGRLSQAAWRALSLVSPVKGLHGEGTPAVYSKEFFEETLTRKPAKIDTRVMSKVFFKEGRTEGVVCYEPCGGLCAGLEMLLRNGINVKKYLYQDISLDSQAVAIARCTALQRRYPDLLTGMAIQLDSLPCDLRATGVKDLVELQGDRPPAYILENVSPLAHKPGTKMREEVFPYIASIIGTPVSFDAVVAGSYAHRLRAYWSNLFQNHQFNMIMDKVERPKERVVSSILQKGTVVRSKGALHEEESREVNLEEKAKAMGYDACELRMAVGLDDERLAMTLGLTMDRRAMELLFAVAEASRRGLPHSVESSHAENASVTPLRPEGCEVKAVEAHSQQQQAMVADWVDKSSQYAQKVAKNMGHSNGVTESRAAYFRKLSRAGRLHVIGHLEHGPIGRRCMWVLVFRNPLVRAKMLSGGEAAGIGMFTFSLGKFASGSIYTDCAEQALI</sequence>
<gene>
    <name evidence="1" type="ORF">CYMTET_9032</name>
</gene>
<name>A0AAE0GSA1_9CHLO</name>
<evidence type="ECO:0000313" key="2">
    <source>
        <dbReference type="Proteomes" id="UP001190700"/>
    </source>
</evidence>
<organism evidence="1 2">
    <name type="scientific">Cymbomonas tetramitiformis</name>
    <dbReference type="NCBI Taxonomy" id="36881"/>
    <lineage>
        <taxon>Eukaryota</taxon>
        <taxon>Viridiplantae</taxon>
        <taxon>Chlorophyta</taxon>
        <taxon>Pyramimonadophyceae</taxon>
        <taxon>Pyramimonadales</taxon>
        <taxon>Pyramimonadaceae</taxon>
        <taxon>Cymbomonas</taxon>
    </lineage>
</organism>
<evidence type="ECO:0000313" key="1">
    <source>
        <dbReference type="EMBL" id="KAK3283260.1"/>
    </source>
</evidence>
<dbReference type="Proteomes" id="UP001190700">
    <property type="component" value="Unassembled WGS sequence"/>
</dbReference>
<reference evidence="1 2" key="1">
    <citation type="journal article" date="2015" name="Genome Biol. Evol.">
        <title>Comparative Genomics of a Bacterivorous Green Alga Reveals Evolutionary Causalities and Consequences of Phago-Mixotrophic Mode of Nutrition.</title>
        <authorList>
            <person name="Burns J.A."/>
            <person name="Paasch A."/>
            <person name="Narechania A."/>
            <person name="Kim E."/>
        </authorList>
    </citation>
    <scope>NUCLEOTIDE SEQUENCE [LARGE SCALE GENOMIC DNA]</scope>
    <source>
        <strain evidence="1 2">PLY_AMNH</strain>
    </source>
</reference>
<dbReference type="AlphaFoldDB" id="A0AAE0GSA1"/>
<keyword evidence="2" id="KW-1185">Reference proteome</keyword>
<accession>A0AAE0GSA1</accession>
<proteinExistence type="predicted"/>
<dbReference type="EMBL" id="LGRX02002939">
    <property type="protein sequence ID" value="KAK3283260.1"/>
    <property type="molecule type" value="Genomic_DNA"/>
</dbReference>